<reference evidence="1" key="1">
    <citation type="submission" date="2023-08" db="EMBL/GenBank/DDBJ databases">
        <authorList>
            <person name="Audoor S."/>
            <person name="Bilcke G."/>
        </authorList>
    </citation>
    <scope>NUCLEOTIDE SEQUENCE</scope>
</reference>
<name>A0AAD2FH14_9STRA</name>
<keyword evidence="2" id="KW-1185">Reference proteome</keyword>
<dbReference type="Gene3D" id="3.90.180.10">
    <property type="entry name" value="Medium-chain alcohol dehydrogenases, catalytic domain"/>
    <property type="match status" value="1"/>
</dbReference>
<sequence length="428" mass="48401">MIPTSAQQWTWESDAFRPASFTKDHKLLEMVDHRMDDSTADLTVDDSTAYSNTAVLDLVENYERNSEVVKSRKTYTLSDLLDSLLLCAFFSDTTTATTNLEEDDSNDGKPSREKTLVKVTATAFPRKRSRDRDEYREYLNMDLLRRKSCAFVGEVNESHQFKQGTMVTALKMYPMDTRFISIRSESLITLPSKLDPGEASAVLSTYLPAFVMLHHGSRDRQNRHSFSSLEGQNILLIGGDVIEQEALIKLAFMGGANKVSVLPVSQEGDPTLERRRFGRVNLDVLPLANPEAILSQLEGSMDLVIDLSFPLHFSSIQSTVRPTTGRLVARKNEPNRNILARTVSNMVHHVALFLVTNAYLFDFDCLSMNHNGDVKRDIQYLFQLLSNRRIRPNIDRFITRDDVTKVTEELANTPAAGDVICELRCTDY</sequence>
<dbReference type="AlphaFoldDB" id="A0AAD2FH14"/>
<comment type="caution">
    <text evidence="1">The sequence shown here is derived from an EMBL/GenBank/DDBJ whole genome shotgun (WGS) entry which is preliminary data.</text>
</comment>
<dbReference type="EMBL" id="CAKOGP040000890">
    <property type="protein sequence ID" value="CAJ1940044.1"/>
    <property type="molecule type" value="Genomic_DNA"/>
</dbReference>
<dbReference type="Gene3D" id="3.40.50.720">
    <property type="entry name" value="NAD(P)-binding Rossmann-like Domain"/>
    <property type="match status" value="1"/>
</dbReference>
<accession>A0AAD2FH14</accession>
<dbReference type="Proteomes" id="UP001295423">
    <property type="component" value="Unassembled WGS sequence"/>
</dbReference>
<proteinExistence type="predicted"/>
<organism evidence="1 2">
    <name type="scientific">Cylindrotheca closterium</name>
    <dbReference type="NCBI Taxonomy" id="2856"/>
    <lineage>
        <taxon>Eukaryota</taxon>
        <taxon>Sar</taxon>
        <taxon>Stramenopiles</taxon>
        <taxon>Ochrophyta</taxon>
        <taxon>Bacillariophyta</taxon>
        <taxon>Bacillariophyceae</taxon>
        <taxon>Bacillariophycidae</taxon>
        <taxon>Bacillariales</taxon>
        <taxon>Bacillariaceae</taxon>
        <taxon>Cylindrotheca</taxon>
    </lineage>
</organism>
<gene>
    <name evidence="1" type="ORF">CYCCA115_LOCUS6843</name>
</gene>
<evidence type="ECO:0000313" key="1">
    <source>
        <dbReference type="EMBL" id="CAJ1940044.1"/>
    </source>
</evidence>
<protein>
    <submittedName>
        <fullName evidence="1">Uncharacterized protein</fullName>
    </submittedName>
</protein>
<evidence type="ECO:0000313" key="2">
    <source>
        <dbReference type="Proteomes" id="UP001295423"/>
    </source>
</evidence>